<dbReference type="EMBL" id="KQ991606">
    <property type="protein sequence ID" value="KZV51520.1"/>
    <property type="molecule type" value="Genomic_DNA"/>
</dbReference>
<dbReference type="Proteomes" id="UP000250235">
    <property type="component" value="Unassembled WGS sequence"/>
</dbReference>
<evidence type="ECO:0000313" key="3">
    <source>
        <dbReference type="EMBL" id="KZV51520.1"/>
    </source>
</evidence>
<accession>A0A2Z7CWQ6</accession>
<proteinExistence type="predicted"/>
<organism evidence="3 4">
    <name type="scientific">Dorcoceras hygrometricum</name>
    <dbReference type="NCBI Taxonomy" id="472368"/>
    <lineage>
        <taxon>Eukaryota</taxon>
        <taxon>Viridiplantae</taxon>
        <taxon>Streptophyta</taxon>
        <taxon>Embryophyta</taxon>
        <taxon>Tracheophyta</taxon>
        <taxon>Spermatophyta</taxon>
        <taxon>Magnoliopsida</taxon>
        <taxon>eudicotyledons</taxon>
        <taxon>Gunneridae</taxon>
        <taxon>Pentapetalae</taxon>
        <taxon>asterids</taxon>
        <taxon>lamiids</taxon>
        <taxon>Lamiales</taxon>
        <taxon>Gesneriaceae</taxon>
        <taxon>Didymocarpoideae</taxon>
        <taxon>Trichosporeae</taxon>
        <taxon>Loxocarpinae</taxon>
        <taxon>Dorcoceras</taxon>
    </lineage>
</organism>
<feature type="region of interest" description="Disordered" evidence="1">
    <location>
        <begin position="30"/>
        <end position="57"/>
    </location>
</feature>
<keyword evidence="4" id="KW-1185">Reference proteome</keyword>
<reference evidence="3 4" key="1">
    <citation type="journal article" date="2015" name="Proc. Natl. Acad. Sci. U.S.A.">
        <title>The resurrection genome of Boea hygrometrica: A blueprint for survival of dehydration.</title>
        <authorList>
            <person name="Xiao L."/>
            <person name="Yang G."/>
            <person name="Zhang L."/>
            <person name="Yang X."/>
            <person name="Zhao S."/>
            <person name="Ji Z."/>
            <person name="Zhou Q."/>
            <person name="Hu M."/>
            <person name="Wang Y."/>
            <person name="Chen M."/>
            <person name="Xu Y."/>
            <person name="Jin H."/>
            <person name="Xiao X."/>
            <person name="Hu G."/>
            <person name="Bao F."/>
            <person name="Hu Y."/>
            <person name="Wan P."/>
            <person name="Li L."/>
            <person name="Deng X."/>
            <person name="Kuang T."/>
            <person name="Xiang C."/>
            <person name="Zhu J.K."/>
            <person name="Oliver M.J."/>
            <person name="He Y."/>
        </authorList>
    </citation>
    <scope>NUCLEOTIDE SEQUENCE [LARGE SCALE GENOMIC DNA]</scope>
    <source>
        <strain evidence="4">cv. XS01</strain>
    </source>
</reference>
<feature type="compositionally biased region" description="Gly residues" evidence="1">
    <location>
        <begin position="36"/>
        <end position="46"/>
    </location>
</feature>
<evidence type="ECO:0000256" key="2">
    <source>
        <dbReference type="SAM" id="SignalP"/>
    </source>
</evidence>
<feature type="signal peptide" evidence="2">
    <location>
        <begin position="1"/>
        <end position="19"/>
    </location>
</feature>
<keyword evidence="2" id="KW-0732">Signal</keyword>
<name>A0A2Z7CWQ6_9LAMI</name>
<evidence type="ECO:0000256" key="1">
    <source>
        <dbReference type="SAM" id="MobiDB-lite"/>
    </source>
</evidence>
<sequence>MVASNKRFLVAVFVCFGRAMQTMVRAVAQPRVPTRPGGGPVGGAPTKGGRNSGLDVG</sequence>
<evidence type="ECO:0008006" key="5">
    <source>
        <dbReference type="Google" id="ProtNLM"/>
    </source>
</evidence>
<evidence type="ECO:0000313" key="4">
    <source>
        <dbReference type="Proteomes" id="UP000250235"/>
    </source>
</evidence>
<protein>
    <recommendedName>
        <fullName evidence="5">Secreted protein</fullName>
    </recommendedName>
</protein>
<dbReference type="AlphaFoldDB" id="A0A2Z7CWQ6"/>
<gene>
    <name evidence="3" type="ORF">F511_22467</name>
</gene>
<feature type="chain" id="PRO_5016318622" description="Secreted protein" evidence="2">
    <location>
        <begin position="20"/>
        <end position="57"/>
    </location>
</feature>